<dbReference type="STRING" id="33978.A6M13_08115"/>
<organism evidence="1 2">
    <name type="scientific">Caryophanon tenue</name>
    <dbReference type="NCBI Taxonomy" id="33978"/>
    <lineage>
        <taxon>Bacteria</taxon>
        <taxon>Bacillati</taxon>
        <taxon>Bacillota</taxon>
        <taxon>Bacilli</taxon>
        <taxon>Bacillales</taxon>
        <taxon>Caryophanaceae</taxon>
        <taxon>Caryophanon</taxon>
    </lineage>
</organism>
<evidence type="ECO:0000313" key="1">
    <source>
        <dbReference type="EMBL" id="OCS87927.1"/>
    </source>
</evidence>
<proteinExistence type="predicted"/>
<dbReference type="EMBL" id="MASJ01000002">
    <property type="protein sequence ID" value="OCS87927.1"/>
    <property type="molecule type" value="Genomic_DNA"/>
</dbReference>
<name>A0A1C0YL66_9BACL</name>
<keyword evidence="2" id="KW-1185">Reference proteome</keyword>
<sequence>MSGRLSILVPLKEQATVRCVLQNNIIVGHPETGENLEAISFYYDDVKLSIGVTADFMQQEAQIVTNGIELTTTSPITFVVSWIQPVTGDNDLPTFFSVDLFYFVNNKNAMDTHKRTVSIAFFNI</sequence>
<accession>A0A1C0YL66</accession>
<evidence type="ECO:0000313" key="2">
    <source>
        <dbReference type="Proteomes" id="UP000093199"/>
    </source>
</evidence>
<dbReference type="Proteomes" id="UP000093199">
    <property type="component" value="Unassembled WGS sequence"/>
</dbReference>
<reference evidence="1 2" key="1">
    <citation type="submission" date="2016-07" db="EMBL/GenBank/DDBJ databases">
        <title>Caryophanon tenue genome sequencing.</title>
        <authorList>
            <person name="Verma A."/>
            <person name="Pal Y."/>
            <person name="Krishnamurthi S."/>
        </authorList>
    </citation>
    <scope>NUCLEOTIDE SEQUENCE [LARGE SCALE GENOMIC DNA]</scope>
    <source>
        <strain evidence="1 2">DSM 14152</strain>
    </source>
</reference>
<comment type="caution">
    <text evidence="1">The sequence shown here is derived from an EMBL/GenBank/DDBJ whole genome shotgun (WGS) entry which is preliminary data.</text>
</comment>
<protein>
    <submittedName>
        <fullName evidence="1">Uncharacterized protein</fullName>
    </submittedName>
</protein>
<gene>
    <name evidence="1" type="ORF">A6M13_08115</name>
</gene>
<dbReference type="AlphaFoldDB" id="A0A1C0YL66"/>